<evidence type="ECO:0000259" key="21">
    <source>
        <dbReference type="PROSITE" id="PS51220"/>
    </source>
</evidence>
<dbReference type="InterPro" id="IPR009030">
    <property type="entry name" value="Growth_fac_rcpt_cys_sf"/>
</dbReference>
<feature type="domain" description="EGF-like" evidence="18">
    <location>
        <begin position="2037"/>
        <end position="2080"/>
    </location>
</feature>
<feature type="domain" description="EGF-like" evidence="18">
    <location>
        <begin position="977"/>
        <end position="1018"/>
    </location>
</feature>
<feature type="domain" description="EGF-like" evidence="18">
    <location>
        <begin position="1101"/>
        <end position="1140"/>
    </location>
</feature>
<dbReference type="PROSITE" id="PS01187">
    <property type="entry name" value="EGF_CA"/>
    <property type="match status" value="11"/>
</dbReference>
<evidence type="ECO:0000256" key="13">
    <source>
        <dbReference type="ARBA" id="ARBA00023180"/>
    </source>
</evidence>
<evidence type="ECO:0000256" key="3">
    <source>
        <dbReference type="ARBA" id="ARBA00022481"/>
    </source>
</evidence>
<feature type="domain" description="EGF-like" evidence="18">
    <location>
        <begin position="246"/>
        <end position="285"/>
    </location>
</feature>
<feature type="domain" description="EGF-like" evidence="18">
    <location>
        <begin position="1182"/>
        <end position="1222"/>
    </location>
</feature>
<evidence type="ECO:0000259" key="19">
    <source>
        <dbReference type="PROSITE" id="PS50222"/>
    </source>
</evidence>
<keyword evidence="11 17" id="KW-0472">Membrane</keyword>
<feature type="domain" description="EGF-like" evidence="18">
    <location>
        <begin position="896"/>
        <end position="936"/>
    </location>
</feature>
<feature type="domain" description="EGF-like" evidence="18">
    <location>
        <begin position="40"/>
        <end position="80"/>
    </location>
</feature>
<dbReference type="FunFam" id="1.10.238.10:FF:000527">
    <property type="entry name" value="Calmodulin-3"/>
    <property type="match status" value="1"/>
</dbReference>
<feature type="domain" description="EGF-like" evidence="18">
    <location>
        <begin position="855"/>
        <end position="895"/>
    </location>
</feature>
<dbReference type="FunFam" id="2.10.25.10:FF:000038">
    <property type="entry name" value="Fibrillin 2"/>
    <property type="match status" value="10"/>
</dbReference>
<dbReference type="PANTHER" id="PTHR24039:SF54">
    <property type="entry name" value="FIBRILLIN 2B"/>
    <property type="match status" value="1"/>
</dbReference>
<feature type="domain" description="EGF-like" evidence="18">
    <location>
        <begin position="1264"/>
        <end position="1299"/>
    </location>
</feature>
<dbReference type="CDD" id="cd00051">
    <property type="entry name" value="EFh"/>
    <property type="match status" value="2"/>
</dbReference>
<dbReference type="InterPro" id="IPR001881">
    <property type="entry name" value="EGF-like_Ca-bd_dom"/>
</dbReference>
<dbReference type="PROSITE" id="PS00018">
    <property type="entry name" value="EF_HAND_1"/>
    <property type="match status" value="3"/>
</dbReference>
<gene>
    <name evidence="23" type="primary">Fbn1_0</name>
    <name evidence="23" type="ORF">GTO95_0016789</name>
</gene>
<evidence type="ECO:0000259" key="18">
    <source>
        <dbReference type="PROSITE" id="PS50026"/>
    </source>
</evidence>
<dbReference type="Pfam" id="PF23263">
    <property type="entry name" value="C8-3_MUC4"/>
    <property type="match status" value="1"/>
</dbReference>
<feature type="domain" description="EGF-like" evidence="18">
    <location>
        <begin position="1"/>
        <end position="39"/>
    </location>
</feature>
<dbReference type="Pfam" id="PF06119">
    <property type="entry name" value="NIDO"/>
    <property type="match status" value="1"/>
</dbReference>
<evidence type="ECO:0000256" key="17">
    <source>
        <dbReference type="SAM" id="Phobius"/>
    </source>
</evidence>
<feature type="domain" description="EGF-like" evidence="18">
    <location>
        <begin position="449"/>
        <end position="491"/>
    </location>
</feature>
<dbReference type="FunFam" id="2.10.25.10:FF:000202">
    <property type="entry name" value="Multiple epidermal growth factor-like domains 8"/>
    <property type="match status" value="3"/>
</dbReference>
<dbReference type="InterPro" id="IPR024731">
    <property type="entry name" value="NELL2-like_EGF"/>
</dbReference>
<keyword evidence="24" id="KW-1185">Reference proteome</keyword>
<feature type="disulfide bond" evidence="15">
    <location>
        <begin position="2070"/>
        <end position="2079"/>
    </location>
</feature>
<evidence type="ECO:0000256" key="15">
    <source>
        <dbReference type="PROSITE-ProRule" id="PRU00076"/>
    </source>
</evidence>
<dbReference type="InterPro" id="IPR018097">
    <property type="entry name" value="EGF_Ca-bd_CS"/>
</dbReference>
<feature type="domain" description="EGF-like" evidence="18">
    <location>
        <begin position="1223"/>
        <end position="1263"/>
    </location>
</feature>
<feature type="domain" description="EGF-like" evidence="18">
    <location>
        <begin position="613"/>
        <end position="650"/>
    </location>
</feature>
<evidence type="ECO:0000256" key="5">
    <source>
        <dbReference type="ARBA" id="ARBA00022692"/>
    </source>
</evidence>
<dbReference type="SMART" id="SM00181">
    <property type="entry name" value="EGF"/>
    <property type="match status" value="36"/>
</dbReference>
<dbReference type="Pfam" id="PF13499">
    <property type="entry name" value="EF-hand_7"/>
    <property type="match status" value="2"/>
</dbReference>
<feature type="non-terminal residue" evidence="23">
    <location>
        <position position="2610"/>
    </location>
</feature>
<evidence type="ECO:0000256" key="4">
    <source>
        <dbReference type="ARBA" id="ARBA00022536"/>
    </source>
</evidence>
<proteinExistence type="inferred from homology"/>
<accession>A0A8J7NYU2</accession>
<dbReference type="InterPro" id="IPR013032">
    <property type="entry name" value="EGF-like_CS"/>
</dbReference>
<feature type="transmembrane region" description="Helical" evidence="17">
    <location>
        <begin position="2371"/>
        <end position="2397"/>
    </location>
</feature>
<feature type="domain" description="AMOP" evidence="20">
    <location>
        <begin position="1543"/>
        <end position="1672"/>
    </location>
</feature>
<dbReference type="InterPro" id="IPR002048">
    <property type="entry name" value="EF_hand_dom"/>
</dbReference>
<dbReference type="FunFam" id="2.10.25.10:FF:000555">
    <property type="entry name" value="Dumpy, isoform I"/>
    <property type="match status" value="1"/>
</dbReference>
<evidence type="ECO:0000313" key="24">
    <source>
        <dbReference type="Proteomes" id="UP000736164"/>
    </source>
</evidence>
<keyword evidence="8" id="KW-0677">Repeat</keyword>
<dbReference type="SUPFAM" id="SSF57196">
    <property type="entry name" value="EGF/Laminin"/>
    <property type="match status" value="2"/>
</dbReference>
<evidence type="ECO:0000256" key="8">
    <source>
        <dbReference type="ARBA" id="ARBA00022737"/>
    </source>
</evidence>
<feature type="domain" description="EF-hand" evidence="19">
    <location>
        <begin position="2501"/>
        <end position="2536"/>
    </location>
</feature>
<dbReference type="CDD" id="cd00054">
    <property type="entry name" value="EGF_CA"/>
    <property type="match status" value="27"/>
</dbReference>
<organism evidence="23 24">
    <name type="scientific">Atractosteus spatula</name>
    <name type="common">Alligator gar</name>
    <name type="synonym">Lepisosteus spatula</name>
    <dbReference type="NCBI Taxonomy" id="7917"/>
    <lineage>
        <taxon>Eukaryota</taxon>
        <taxon>Metazoa</taxon>
        <taxon>Chordata</taxon>
        <taxon>Craniata</taxon>
        <taxon>Vertebrata</taxon>
        <taxon>Euteleostomi</taxon>
        <taxon>Actinopterygii</taxon>
        <taxon>Neopterygii</taxon>
        <taxon>Holostei</taxon>
        <taxon>Semionotiformes</taxon>
        <taxon>Lepisosteidae</taxon>
        <taxon>Atractosteus</taxon>
    </lineage>
</organism>
<dbReference type="PROSITE" id="PS00022">
    <property type="entry name" value="EGF_1"/>
    <property type="match status" value="1"/>
</dbReference>
<dbReference type="SUPFAM" id="SSF57184">
    <property type="entry name" value="Growth factor receptor domain"/>
    <property type="match status" value="11"/>
</dbReference>
<evidence type="ECO:0000256" key="10">
    <source>
        <dbReference type="ARBA" id="ARBA00022989"/>
    </source>
</evidence>
<dbReference type="SUPFAM" id="SSF47473">
    <property type="entry name" value="EF-hand"/>
    <property type="match status" value="1"/>
</dbReference>
<evidence type="ECO:0000256" key="1">
    <source>
        <dbReference type="ARBA" id="ARBA00004479"/>
    </source>
</evidence>
<evidence type="ECO:0000313" key="23">
    <source>
        <dbReference type="EMBL" id="MBN3320176.1"/>
    </source>
</evidence>
<dbReference type="GO" id="GO:0048513">
    <property type="term" value="P:animal organ development"/>
    <property type="evidence" value="ECO:0007669"/>
    <property type="project" value="UniProtKB-ARBA"/>
</dbReference>
<dbReference type="SMART" id="SM00054">
    <property type="entry name" value="EFh"/>
    <property type="match status" value="4"/>
</dbReference>
<dbReference type="GO" id="GO:0030855">
    <property type="term" value="P:epithelial cell differentiation"/>
    <property type="evidence" value="ECO:0007669"/>
    <property type="project" value="UniProtKB-ARBA"/>
</dbReference>
<evidence type="ECO:0000256" key="7">
    <source>
        <dbReference type="ARBA" id="ARBA00022729"/>
    </source>
</evidence>
<dbReference type="InterPro" id="IPR011992">
    <property type="entry name" value="EF-hand-dom_pair"/>
</dbReference>
<dbReference type="FunFam" id="2.10.25.10:FF:000945">
    <property type="entry name" value="Signal peptide, CUB domain, EGF-like 2"/>
    <property type="match status" value="1"/>
</dbReference>
<feature type="domain" description="EGF-like" evidence="18">
    <location>
        <begin position="1141"/>
        <end position="1181"/>
    </location>
</feature>
<dbReference type="InterPro" id="IPR001846">
    <property type="entry name" value="VWF_type-D"/>
</dbReference>
<feature type="domain" description="VWFD" evidence="22">
    <location>
        <begin position="1684"/>
        <end position="1887"/>
    </location>
</feature>
<feature type="domain" description="EGF-like" evidence="18">
    <location>
        <begin position="81"/>
        <end position="121"/>
    </location>
</feature>
<feature type="domain" description="NIDO" evidence="21">
    <location>
        <begin position="1388"/>
        <end position="1539"/>
    </location>
</feature>
<dbReference type="Pfam" id="PF07645">
    <property type="entry name" value="EGF_CA"/>
    <property type="match status" value="22"/>
</dbReference>
<dbReference type="InterPro" id="IPR005533">
    <property type="entry name" value="AMOP_dom"/>
</dbReference>
<dbReference type="SMART" id="SM00216">
    <property type="entry name" value="VWD"/>
    <property type="match status" value="1"/>
</dbReference>
<comment type="function">
    <text evidence="14">Calmodulin acts as part of a calcium signal transduction pathway by mediating the control of a large number of enzymes, ion channels, aquaporins and other proteins through calcium-binding. Calcium-binding is required for the activation of calmodulin. Among the enzymes to be stimulated by the calmodulin-calcium complex are a number of protein kinases, such as myosin light-chain kinases and calmodulin-dependent protein kinase type II (CaMK2), and phosphatases.</text>
</comment>
<dbReference type="PROSITE" id="PS50026">
    <property type="entry name" value="EGF_3"/>
    <property type="match status" value="35"/>
</dbReference>
<dbReference type="FunFam" id="2.10.25.10:FF:000506">
    <property type="entry name" value="Adhesion G protein-coupled receptor E1"/>
    <property type="match status" value="5"/>
</dbReference>
<feature type="domain" description="EGF-like" evidence="18">
    <location>
        <begin position="1019"/>
        <end position="1059"/>
    </location>
</feature>
<keyword evidence="5 17" id="KW-0812">Transmembrane</keyword>
<dbReference type="Pfam" id="PF12661">
    <property type="entry name" value="hEGF"/>
    <property type="match status" value="1"/>
</dbReference>
<dbReference type="SMART" id="SM00723">
    <property type="entry name" value="AMOP"/>
    <property type="match status" value="1"/>
</dbReference>
<evidence type="ECO:0000256" key="14">
    <source>
        <dbReference type="ARBA" id="ARBA00037485"/>
    </source>
</evidence>
<dbReference type="GO" id="GO:0048731">
    <property type="term" value="P:system development"/>
    <property type="evidence" value="ECO:0007669"/>
    <property type="project" value="UniProtKB-ARBA"/>
</dbReference>
<feature type="domain" description="EGF-like" evidence="18">
    <location>
        <begin position="1060"/>
        <end position="1100"/>
    </location>
</feature>
<dbReference type="InterPro" id="IPR056619">
    <property type="entry name" value="C8-3_MUC4"/>
</dbReference>
<feature type="domain" description="EGF-like" evidence="18">
    <location>
        <begin position="207"/>
        <end position="245"/>
    </location>
</feature>
<keyword evidence="12 15" id="KW-1015">Disulfide bond</keyword>
<dbReference type="Gene3D" id="1.10.238.10">
    <property type="entry name" value="EF-hand"/>
    <property type="match status" value="2"/>
</dbReference>
<dbReference type="PANTHER" id="PTHR24039">
    <property type="entry name" value="FIBRILLIN-RELATED"/>
    <property type="match status" value="1"/>
</dbReference>
<dbReference type="EMBL" id="JAAWVO010051054">
    <property type="protein sequence ID" value="MBN3320176.1"/>
    <property type="molecule type" value="Genomic_DNA"/>
</dbReference>
<feature type="domain" description="EGF-like" evidence="18">
    <location>
        <begin position="163"/>
        <end position="206"/>
    </location>
</feature>
<dbReference type="Gene3D" id="2.60.40.10">
    <property type="entry name" value="Immunoglobulins"/>
    <property type="match status" value="1"/>
</dbReference>
<feature type="domain" description="EGF-like" evidence="18">
    <location>
        <begin position="691"/>
        <end position="731"/>
    </location>
</feature>
<evidence type="ECO:0000256" key="2">
    <source>
        <dbReference type="ARBA" id="ARBA00009763"/>
    </source>
</evidence>
<evidence type="ECO:0000256" key="12">
    <source>
        <dbReference type="ARBA" id="ARBA00023157"/>
    </source>
</evidence>
<feature type="disulfide bond" evidence="15">
    <location>
        <begin position="617"/>
        <end position="627"/>
    </location>
</feature>
<dbReference type="Gene3D" id="2.10.25.10">
    <property type="entry name" value="Laminin"/>
    <property type="match status" value="36"/>
</dbReference>
<dbReference type="InterPro" id="IPR000152">
    <property type="entry name" value="EGF-type_Asp/Asn_hydroxyl_site"/>
</dbReference>
<feature type="domain" description="EGF-like" evidence="18">
    <location>
        <begin position="326"/>
        <end position="364"/>
    </location>
</feature>
<name>A0A8J7NYU2_ATRSP</name>
<feature type="domain" description="EGF-like" evidence="18">
    <location>
        <begin position="492"/>
        <end position="530"/>
    </location>
</feature>
<keyword evidence="3" id="KW-0488">Methylation</keyword>
<dbReference type="PROSITE" id="PS01186">
    <property type="entry name" value="EGF_2"/>
    <property type="match status" value="29"/>
</dbReference>
<feature type="domain" description="EGF-like" evidence="18">
    <location>
        <begin position="122"/>
        <end position="162"/>
    </location>
</feature>
<keyword evidence="7" id="KW-0732">Signal</keyword>
<feature type="domain" description="EGF-like" evidence="18">
    <location>
        <begin position="815"/>
        <end position="854"/>
    </location>
</feature>
<feature type="domain" description="EGF-like" evidence="18">
    <location>
        <begin position="571"/>
        <end position="611"/>
    </location>
</feature>
<dbReference type="InterPro" id="IPR000742">
    <property type="entry name" value="EGF"/>
</dbReference>
<dbReference type="PROSITE" id="PS50856">
    <property type="entry name" value="AMOP"/>
    <property type="match status" value="1"/>
</dbReference>
<dbReference type="PROSITE" id="PS00010">
    <property type="entry name" value="ASX_HYDROXYL"/>
    <property type="match status" value="29"/>
</dbReference>
<reference evidence="23" key="1">
    <citation type="journal article" date="2021" name="Cell">
        <title>Tracing the genetic footprints of vertebrate landing in non-teleost ray-finned fishes.</title>
        <authorList>
            <person name="Bi X."/>
            <person name="Wang K."/>
            <person name="Yang L."/>
            <person name="Pan H."/>
            <person name="Jiang H."/>
            <person name="Wei Q."/>
            <person name="Fang M."/>
            <person name="Yu H."/>
            <person name="Zhu C."/>
            <person name="Cai Y."/>
            <person name="He Y."/>
            <person name="Gan X."/>
            <person name="Zeng H."/>
            <person name="Yu D."/>
            <person name="Zhu Y."/>
            <person name="Jiang H."/>
            <person name="Qiu Q."/>
            <person name="Yang H."/>
            <person name="Zhang Y.E."/>
            <person name="Wang W."/>
            <person name="Zhu M."/>
            <person name="He S."/>
            <person name="Zhang G."/>
        </authorList>
    </citation>
    <scope>NUCLEOTIDE SEQUENCE</scope>
    <source>
        <strain evidence="23">Allg_001</strain>
    </source>
</reference>
<dbReference type="PROSITE" id="PS51220">
    <property type="entry name" value="NIDO"/>
    <property type="match status" value="1"/>
</dbReference>
<feature type="domain" description="EF-hand" evidence="19">
    <location>
        <begin position="2465"/>
        <end position="2500"/>
    </location>
</feature>
<dbReference type="FunFam" id="2.10.25.10:FF:001409">
    <property type="entry name" value="Uncharacterized protein"/>
    <property type="match status" value="1"/>
</dbReference>
<comment type="caution">
    <text evidence="15">Lacks conserved residue(s) required for the propagation of feature annotation.</text>
</comment>
<evidence type="ECO:0000259" key="20">
    <source>
        <dbReference type="PROSITE" id="PS50856"/>
    </source>
</evidence>
<sequence length="2610" mass="281922">DCLNVGQKCHSDAQCMNTMAGGVVCVCKIGYNGNGIQCADVDECAMGLHSCHSKATCVNTPGSYRCLCQSGYTGNGVECEDVNECQVDNGGCDTNAICTNTAGSRSCLCMTGFTGNGFTCTDVNECTRRGICHWNATCTNNPGSYTCTCNSGYKGNGNYLCLDIDECSETPGVCSSSFGYKGCKNLPGTYQCMCDRGYENNGKTCSDINECASSFCSPFAICINTPGSYSCTCSSGFTGNGLTCVDVNECAIPSSCDPNANCINVLGGYNCSCRTGYEGGGKLCTDIDECSTPNICPASATCVNTGGSFRCDCSSGFAFNGTVCKDIDECALNLCSQHATCENVPGSFSCKCRAGYNGNGTVCVDIDECSQSSTLCHTDALCANQPGSYSCSCKVGYSGDGVTRCQDIDECKVQNGGCLYNATCINSKGSFFCQCSRGFQLINGTICQDIDECQISPGPCQSNEQCVNSQGSYQCLCEKGFSKSSGGIVCTDIDECLSNPCHTNATCLNTFGSFVCTCKAGFTGNGSLCDDVNECSPVGVCHTSASCTNFPGGFFCQCLEGFDGDGYSCEDQNECTMSNSTCPLGTVCINSPGSHVCSCLNGTIAYNDTCAPPILKCNPICDPKGLCHLAANKYQCVCDVGFEGDGLSCADIDECEEHVCPENETECVNTPGSFTCICKTGYRQNGTSCIDVEECVDGRQECSEFAQCVNTLGSYFCKCLSGFTGEGKNCSDVDECQTQNGGCFPSANCTNIPGAFRCTCPTGMVGSGFECHDLDECAHGSSHSCSKDALCLNSEGSYSCQCLTGFQGNGFSCADVDECDSPSACESNKECRNTLGSYLCSCTEGFFYSEGTCVNIDDCQNGSSVCHQHADCVDLLGSFYCRCQPGFTGNGTHCSDLDECASGLARCPHRASCQNSMGSFHCGCWDGFQANATHCNDIDECLDNATCPPDSSCVNSEGGYFCQCQAGFTGNGSLCEDINECSAPGHSLLCGNGSCINTPGSYECLCNDGFQVNETDCIDIDECSLNSTDCGIYSSCFNGVGSYECLCNSGFILHETSCIDVDECNETANACPEEALCWNTAGSFLCQCSSGYEGEGQVCRDINECLNSNPCSRGQICINTPGSFECSCPDGFKNNGSSCTDVDECLNKTDVCHPSAKCINQPGSYRCECLTGHSGDGVQCDDVDECSILQSPCHKQAQCVNTPGSYMCVCAAGFFASGTICSDVDECEMDRGPCHAHATCVNTVGSFSCQCNPGWTRNGSTCFDINECDSALSCPAHSSCENLPGSYSCTCSAYSTFCDHMAVKESVLYPYGETVGDRTVQAAGADVTSPYIVPPMGFPFLGSLWDRLYFSDNGLIQFQSVDTNEKYLFPSPYQDGFSGNETIPMLAVFWNDADLTLGGGKLFYQEYSQSSTLDVYSQTVLNRTAADVSRYLQHKGDSTFTPTWILKITWDHTNTFQCILTMDGYQSFALLKFGDMNWGPGQRLFHRALRGYTDGKDVYYNEPHSQQNNTYGPGGSHRPHQALGNTGQLGQWVYELSRPAVEKETEPHRKCQLWAQREPPPSSSTVPACPCHKAQATEDQSFILETLPSKQAPIVQQLRGLRASGLVYQSLLANRHGAGQKCVYDTEGYLVAGYSERYFTVSSVQDYIEKDLLPFQWCCVQSPLCQLYYSKRPADRCEQYAHGAIGLVYGSLHFKTFDGTEYSFKGLGEFVLTRLSSSNGANTFTLQAQTDLVTTVGQTSRVTAVVRLAAFYQGIGKVEWQRTDAGDGLAVLVDDRQVDVSAGGKFFSQQGFAVRCATVKQCAVVYPEGLWVTVSRGRTGYLSVVVDVPQSFYSRTVGLLGLWSSKRTDDFLMSNGQRLAFYHGNPPSEDELYTFGLSWAVPIPESLLQSAPPQAFYPVSTEELLSVSPQHLGDLRERCLGNTQCVHDILATNNTSLGLETAQYKERYEQLAIIFGNMPPILTDPTVIQCKVNVTVKVPFTARDSNNDSVSFSLLPPRPPGATITAGVLTWTPFSIKPVVLTVKANDQLSGSILSPVIQMCSCFNGGTCQYKSIVESHLGGKFQVVGCLCPKGYAGRFCSDTTNACKGQPCFPGVSCTNRPSPDLFSCGQCPPRTVHQDKEGYKCFENVHLSYFLLDFCLPPFPFPCHRMAECYSTGHNYTCRCKPGFTGDGFNCTDINECLVPSACPSAKFECVNTIGSVKCYCRYQDTQDSDSCGDSANPPGWNIFICSLKWNTLLSSPNHRVDELSSILSTGFQNKFYNASWKRQSASSSTDEYRINVSTDTPHWYVRDYLTRVSQFYNIHSGTISVGDLDECQSGEAVCAEPALCRNTYGGYRCICNGTADIESKSCTLDNKTVVVEVATLKNNDSLILGLVLGIGIPLLLLLLLTVLACLFCTRKKAAGGGIPPVTTDYIPEHVNPPPFNYLDPALQYKVHYTPRILDIQMPVDLHMFFFFVQADQLTEEQIAEFKEAFSLFDKDGDGTITTKELGTVMRSLGQNPTEAELQDMINEVDADGNGTIDFPEFLTMMARKMKDTDSEEEIREAFRVFDKDGNGYISAAELRHVMTNLGEKLTDEEVDEMIREADIDGDGQVNYEGRCISSMHPVCCF</sequence>
<feature type="domain" description="EGF-like" evidence="18">
    <location>
        <begin position="2312"/>
        <end position="2352"/>
    </location>
</feature>
<feature type="domain" description="EGF-like" evidence="18">
    <location>
        <begin position="773"/>
        <end position="812"/>
    </location>
</feature>
<keyword evidence="10 17" id="KW-1133">Transmembrane helix</keyword>
<feature type="domain" description="EGF-like" evidence="18">
    <location>
        <begin position="651"/>
        <end position="690"/>
    </location>
</feature>
<dbReference type="InterPro" id="IPR003886">
    <property type="entry name" value="NIDO_dom"/>
</dbReference>
<evidence type="ECO:0000256" key="9">
    <source>
        <dbReference type="ARBA" id="ARBA00022837"/>
    </source>
</evidence>
<comment type="caution">
    <text evidence="23">The sequence shown here is derived from an EMBL/GenBank/DDBJ whole genome shotgun (WGS) entry which is preliminary data.</text>
</comment>
<dbReference type="SMART" id="SM00179">
    <property type="entry name" value="EGF_CA"/>
    <property type="match status" value="34"/>
</dbReference>
<dbReference type="GO" id="GO:0005509">
    <property type="term" value="F:calcium ion binding"/>
    <property type="evidence" value="ECO:0007669"/>
    <property type="project" value="InterPro"/>
</dbReference>
<feature type="domain" description="EGF-like" evidence="18">
    <location>
        <begin position="732"/>
        <end position="770"/>
    </location>
</feature>
<keyword evidence="6" id="KW-0479">Metal-binding</keyword>
<feature type="region of interest" description="Disordered" evidence="16">
    <location>
        <begin position="1498"/>
        <end position="1524"/>
    </location>
</feature>
<keyword evidence="13" id="KW-0325">Glycoprotein</keyword>
<evidence type="ECO:0000256" key="6">
    <source>
        <dbReference type="ARBA" id="ARBA00022723"/>
    </source>
</evidence>
<dbReference type="SMART" id="SM00539">
    <property type="entry name" value="NIDO"/>
    <property type="match status" value="1"/>
</dbReference>
<keyword evidence="4 15" id="KW-0245">EGF-like domain</keyword>
<comment type="subcellular location">
    <subcellularLocation>
        <location evidence="1">Membrane</location>
        <topology evidence="1">Single-pass type I membrane protein</topology>
    </subcellularLocation>
</comment>
<dbReference type="GO" id="GO:0007160">
    <property type="term" value="P:cell-matrix adhesion"/>
    <property type="evidence" value="ECO:0007669"/>
    <property type="project" value="InterPro"/>
</dbReference>
<feature type="domain" description="EGF-like" evidence="18">
    <location>
        <begin position="531"/>
        <end position="570"/>
    </location>
</feature>
<evidence type="ECO:0000259" key="22">
    <source>
        <dbReference type="PROSITE" id="PS51233"/>
    </source>
</evidence>
<feature type="domain" description="EGF-like" evidence="18">
    <location>
        <begin position="2135"/>
        <end position="2176"/>
    </location>
</feature>
<dbReference type="InterPro" id="IPR018247">
    <property type="entry name" value="EF_Hand_1_Ca_BS"/>
</dbReference>
<evidence type="ECO:0000256" key="16">
    <source>
        <dbReference type="SAM" id="MobiDB-lite"/>
    </source>
</evidence>
<dbReference type="Proteomes" id="UP000736164">
    <property type="component" value="Unassembled WGS sequence"/>
</dbReference>
<dbReference type="InterPro" id="IPR013783">
    <property type="entry name" value="Ig-like_fold"/>
</dbReference>
<dbReference type="FunFam" id="2.10.25.10:FF:001168">
    <property type="entry name" value="Uncharacterized protein"/>
    <property type="match status" value="3"/>
</dbReference>
<feature type="domain" description="EGF-like" evidence="18">
    <location>
        <begin position="407"/>
        <end position="448"/>
    </location>
</feature>
<protein>
    <submittedName>
        <fullName evidence="23">FBN1 protein</fullName>
    </submittedName>
</protein>
<dbReference type="PROSITE" id="PS51233">
    <property type="entry name" value="VWFD"/>
    <property type="match status" value="1"/>
</dbReference>
<dbReference type="FunFam" id="2.10.25.10:FF:000068">
    <property type="entry name" value="Latent transforming growth factor beta binding protein 3"/>
    <property type="match status" value="1"/>
</dbReference>
<feature type="domain" description="EGF-like" evidence="18">
    <location>
        <begin position="937"/>
        <end position="976"/>
    </location>
</feature>
<feature type="domain" description="EF-hand" evidence="19">
    <location>
        <begin position="2538"/>
        <end position="2573"/>
    </location>
</feature>
<feature type="domain" description="EGF-like" evidence="18">
    <location>
        <begin position="365"/>
        <end position="406"/>
    </location>
</feature>
<dbReference type="FunFam" id="2.10.25.10:FF:000653">
    <property type="entry name" value="Putative Fibrillin-1"/>
    <property type="match status" value="2"/>
</dbReference>
<dbReference type="Pfam" id="PF12947">
    <property type="entry name" value="EGF_3"/>
    <property type="match status" value="12"/>
</dbReference>
<dbReference type="GO" id="GO:0071944">
    <property type="term" value="C:cell periphery"/>
    <property type="evidence" value="ECO:0007669"/>
    <property type="project" value="UniProtKB-ARBA"/>
</dbReference>
<keyword evidence="9" id="KW-0106">Calcium</keyword>
<dbReference type="PROSITE" id="PS50222">
    <property type="entry name" value="EF_HAND_2"/>
    <property type="match status" value="3"/>
</dbReference>
<feature type="domain" description="EGF-like" evidence="18">
    <location>
        <begin position="286"/>
        <end position="325"/>
    </location>
</feature>
<dbReference type="GO" id="GO:0016020">
    <property type="term" value="C:membrane"/>
    <property type="evidence" value="ECO:0007669"/>
    <property type="project" value="UniProtKB-SubCell"/>
</dbReference>
<comment type="similarity">
    <text evidence="2">Belongs to the calmodulin family.</text>
</comment>
<dbReference type="InterPro" id="IPR049883">
    <property type="entry name" value="NOTCH1_EGF-like"/>
</dbReference>
<feature type="non-terminal residue" evidence="23">
    <location>
        <position position="1"/>
    </location>
</feature>
<evidence type="ECO:0000256" key="11">
    <source>
        <dbReference type="ARBA" id="ARBA00023136"/>
    </source>
</evidence>